<feature type="transmembrane region" description="Helical" evidence="6">
    <location>
        <begin position="238"/>
        <end position="260"/>
    </location>
</feature>
<dbReference type="PROSITE" id="PS50850">
    <property type="entry name" value="MFS"/>
    <property type="match status" value="1"/>
</dbReference>
<feature type="transmembrane region" description="Helical" evidence="6">
    <location>
        <begin position="384"/>
        <end position="408"/>
    </location>
</feature>
<dbReference type="Gene3D" id="1.20.1250.20">
    <property type="entry name" value="MFS general substrate transporter like domains"/>
    <property type="match status" value="1"/>
</dbReference>
<feature type="transmembrane region" description="Helical" evidence="6">
    <location>
        <begin position="428"/>
        <end position="445"/>
    </location>
</feature>
<feature type="transmembrane region" description="Helical" evidence="6">
    <location>
        <begin position="109"/>
        <end position="133"/>
    </location>
</feature>
<organism evidence="8 9">
    <name type="scientific">Patellaria atrata CBS 101060</name>
    <dbReference type="NCBI Taxonomy" id="1346257"/>
    <lineage>
        <taxon>Eukaryota</taxon>
        <taxon>Fungi</taxon>
        <taxon>Dikarya</taxon>
        <taxon>Ascomycota</taxon>
        <taxon>Pezizomycotina</taxon>
        <taxon>Dothideomycetes</taxon>
        <taxon>Dothideomycetes incertae sedis</taxon>
        <taxon>Patellariales</taxon>
        <taxon>Patellariaceae</taxon>
        <taxon>Patellaria</taxon>
    </lineage>
</organism>
<protein>
    <submittedName>
        <fullName evidence="8">Caffeine resistance protein 5</fullName>
    </submittedName>
</protein>
<dbReference type="Proteomes" id="UP000799429">
    <property type="component" value="Unassembled WGS sequence"/>
</dbReference>
<feature type="transmembrane region" description="Helical" evidence="6">
    <location>
        <begin position="272"/>
        <end position="296"/>
    </location>
</feature>
<dbReference type="PANTHER" id="PTHR23502:SF23">
    <property type="entry name" value="FLUCONAZOLE RESISTANCE PROTEIN 1"/>
    <property type="match status" value="1"/>
</dbReference>
<dbReference type="InterPro" id="IPR036259">
    <property type="entry name" value="MFS_trans_sf"/>
</dbReference>
<dbReference type="OrthoDB" id="3357846at2759"/>
<evidence type="ECO:0000313" key="8">
    <source>
        <dbReference type="EMBL" id="KAF2839415.1"/>
    </source>
</evidence>
<dbReference type="SUPFAM" id="SSF103473">
    <property type="entry name" value="MFS general substrate transporter"/>
    <property type="match status" value="1"/>
</dbReference>
<dbReference type="GO" id="GO:1990961">
    <property type="term" value="P:xenobiotic detoxification by transmembrane export across the plasma membrane"/>
    <property type="evidence" value="ECO:0007669"/>
    <property type="project" value="TreeGrafter"/>
</dbReference>
<evidence type="ECO:0000256" key="6">
    <source>
        <dbReference type="SAM" id="Phobius"/>
    </source>
</evidence>
<feature type="transmembrane region" description="Helical" evidence="6">
    <location>
        <begin position="145"/>
        <end position="165"/>
    </location>
</feature>
<evidence type="ECO:0000256" key="1">
    <source>
        <dbReference type="ARBA" id="ARBA00004141"/>
    </source>
</evidence>
<keyword evidence="2 6" id="KW-0812">Transmembrane</keyword>
<dbReference type="EMBL" id="MU006095">
    <property type="protein sequence ID" value="KAF2839415.1"/>
    <property type="molecule type" value="Genomic_DNA"/>
</dbReference>
<dbReference type="CDD" id="cd17323">
    <property type="entry name" value="MFS_Tpo1_MDR_like"/>
    <property type="match status" value="1"/>
</dbReference>
<dbReference type="Pfam" id="PF07690">
    <property type="entry name" value="MFS_1"/>
    <property type="match status" value="1"/>
</dbReference>
<evidence type="ECO:0000256" key="4">
    <source>
        <dbReference type="ARBA" id="ARBA00023136"/>
    </source>
</evidence>
<dbReference type="GO" id="GO:0015244">
    <property type="term" value="F:fluconazole transmembrane transporter activity"/>
    <property type="evidence" value="ECO:0007669"/>
    <property type="project" value="TreeGrafter"/>
</dbReference>
<dbReference type="AlphaFoldDB" id="A0A9P4VRI2"/>
<dbReference type="InterPro" id="IPR020846">
    <property type="entry name" value="MFS_dom"/>
</dbReference>
<evidence type="ECO:0000259" key="7">
    <source>
        <dbReference type="PROSITE" id="PS50850"/>
    </source>
</evidence>
<dbReference type="InterPro" id="IPR011701">
    <property type="entry name" value="MFS"/>
</dbReference>
<accession>A0A9P4VRI2</accession>
<evidence type="ECO:0000313" key="9">
    <source>
        <dbReference type="Proteomes" id="UP000799429"/>
    </source>
</evidence>
<feature type="transmembrane region" description="Helical" evidence="6">
    <location>
        <begin position="451"/>
        <end position="476"/>
    </location>
</feature>
<comment type="caution">
    <text evidence="8">The sequence shown here is derived from an EMBL/GenBank/DDBJ whole genome shotgun (WGS) entry which is preliminary data.</text>
</comment>
<name>A0A9P4VRI2_9PEZI</name>
<dbReference type="GO" id="GO:0005886">
    <property type="term" value="C:plasma membrane"/>
    <property type="evidence" value="ECO:0007669"/>
    <property type="project" value="TreeGrafter"/>
</dbReference>
<keyword evidence="4 6" id="KW-0472">Membrane</keyword>
<feature type="transmembrane region" description="Helical" evidence="6">
    <location>
        <begin position="177"/>
        <end position="196"/>
    </location>
</feature>
<reference evidence="8" key="1">
    <citation type="journal article" date="2020" name="Stud. Mycol.">
        <title>101 Dothideomycetes genomes: a test case for predicting lifestyles and emergence of pathogens.</title>
        <authorList>
            <person name="Haridas S."/>
            <person name="Albert R."/>
            <person name="Binder M."/>
            <person name="Bloem J."/>
            <person name="Labutti K."/>
            <person name="Salamov A."/>
            <person name="Andreopoulos B."/>
            <person name="Baker S."/>
            <person name="Barry K."/>
            <person name="Bills G."/>
            <person name="Bluhm B."/>
            <person name="Cannon C."/>
            <person name="Castanera R."/>
            <person name="Culley D."/>
            <person name="Daum C."/>
            <person name="Ezra D."/>
            <person name="Gonzalez J."/>
            <person name="Henrissat B."/>
            <person name="Kuo A."/>
            <person name="Liang C."/>
            <person name="Lipzen A."/>
            <person name="Lutzoni F."/>
            <person name="Magnuson J."/>
            <person name="Mondo S."/>
            <person name="Nolan M."/>
            <person name="Ohm R."/>
            <person name="Pangilinan J."/>
            <person name="Park H.-J."/>
            <person name="Ramirez L."/>
            <person name="Alfaro M."/>
            <person name="Sun H."/>
            <person name="Tritt A."/>
            <person name="Yoshinaga Y."/>
            <person name="Zwiers L.-H."/>
            <person name="Turgeon B."/>
            <person name="Goodwin S."/>
            <person name="Spatafora J."/>
            <person name="Crous P."/>
            <person name="Grigoriev I."/>
        </authorList>
    </citation>
    <scope>NUCLEOTIDE SEQUENCE</scope>
    <source>
        <strain evidence="8">CBS 101060</strain>
    </source>
</reference>
<sequence length="542" mass="60264">MVSDLIRDAPFGQIMRWITGNRVFLYEEEKPGFVYPADYCVTHHPNAEKDATSTPSDSNSLKDGMGGGPSDNIPNALEVKRTASGDCLADWYTPTDPENPQNWSLGKKFVTALIIDLYTFVVYTGSAIYVSSIPQIMEHFGVGHFKASLGLALYVLGYGTGPMLFSPMSEIPHFGRNIPYISTFFIYTIISIPTSVVDNFGGLMVLRFLQGFFGSPCLATGGASMGDMWDPLTVAIPLALWVSSAFVSPAVGPLLSGFAVPVKGWRWSLWEIVWMAGPIFVLFFFFVPETYTPTILRNRAQRLRKLTGNKGIKSATELARADMTFGKIFADAVVKPFEIFIKDPAILYINVYTGIIYGIYYAFFEVFPLVYPPMYGFNIGETGLVFLSIVVGCICGMVIYSYYIFVILFPDFKKNGWRPQEWRLRPSLWATFGPPIGLFIFAWTARPDFHWIATALGITLYATSVYVIFQCIFIYVPMSYPQYAASLFASNDLFRSGMAFGSTLWSRPMFIAIGVDRGVSLLGGLAVGGIQLVVRYHGKDHA</sequence>
<evidence type="ECO:0000256" key="3">
    <source>
        <dbReference type="ARBA" id="ARBA00022989"/>
    </source>
</evidence>
<evidence type="ECO:0000256" key="5">
    <source>
        <dbReference type="SAM" id="MobiDB-lite"/>
    </source>
</evidence>
<keyword evidence="3 6" id="KW-1133">Transmembrane helix</keyword>
<keyword evidence="9" id="KW-1185">Reference proteome</keyword>
<dbReference type="FunFam" id="1.20.1250.20:FF:000011">
    <property type="entry name" value="MFS multidrug transporter, putative"/>
    <property type="match status" value="1"/>
</dbReference>
<comment type="subcellular location">
    <subcellularLocation>
        <location evidence="1">Membrane</location>
        <topology evidence="1">Multi-pass membrane protein</topology>
    </subcellularLocation>
</comment>
<proteinExistence type="predicted"/>
<feature type="domain" description="Major facilitator superfamily (MFS) profile" evidence="7">
    <location>
        <begin position="111"/>
        <end position="542"/>
    </location>
</feature>
<evidence type="ECO:0000256" key="2">
    <source>
        <dbReference type="ARBA" id="ARBA00022692"/>
    </source>
</evidence>
<gene>
    <name evidence="8" type="ORF">M501DRAFT_1024344</name>
</gene>
<feature type="transmembrane region" description="Helical" evidence="6">
    <location>
        <begin position="345"/>
        <end position="364"/>
    </location>
</feature>
<feature type="region of interest" description="Disordered" evidence="5">
    <location>
        <begin position="46"/>
        <end position="67"/>
    </location>
</feature>
<feature type="compositionally biased region" description="Polar residues" evidence="5">
    <location>
        <begin position="52"/>
        <end position="61"/>
    </location>
</feature>
<dbReference type="PANTHER" id="PTHR23502">
    <property type="entry name" value="MAJOR FACILITATOR SUPERFAMILY"/>
    <property type="match status" value="1"/>
</dbReference>